<feature type="region of interest" description="Disordered" evidence="2">
    <location>
        <begin position="1"/>
        <end position="27"/>
    </location>
</feature>
<keyword evidence="5" id="KW-1185">Reference proteome</keyword>
<evidence type="ECO:0000313" key="5">
    <source>
        <dbReference type="Proteomes" id="UP000327013"/>
    </source>
</evidence>
<feature type="region of interest" description="Disordered" evidence="2">
    <location>
        <begin position="308"/>
        <end position="374"/>
    </location>
</feature>
<feature type="compositionally biased region" description="Low complexity" evidence="2">
    <location>
        <begin position="158"/>
        <end position="170"/>
    </location>
</feature>
<dbReference type="Proteomes" id="UP000327013">
    <property type="component" value="Chromosome 3"/>
</dbReference>
<dbReference type="SUPFAM" id="SSF46565">
    <property type="entry name" value="Chaperone J-domain"/>
    <property type="match status" value="1"/>
</dbReference>
<evidence type="ECO:0000256" key="2">
    <source>
        <dbReference type="SAM" id="MobiDB-lite"/>
    </source>
</evidence>
<organism evidence="4 5">
    <name type="scientific">Carpinus fangiana</name>
    <dbReference type="NCBI Taxonomy" id="176857"/>
    <lineage>
        <taxon>Eukaryota</taxon>
        <taxon>Viridiplantae</taxon>
        <taxon>Streptophyta</taxon>
        <taxon>Embryophyta</taxon>
        <taxon>Tracheophyta</taxon>
        <taxon>Spermatophyta</taxon>
        <taxon>Magnoliopsida</taxon>
        <taxon>eudicotyledons</taxon>
        <taxon>Gunneridae</taxon>
        <taxon>Pentapetalae</taxon>
        <taxon>rosids</taxon>
        <taxon>fabids</taxon>
        <taxon>Fagales</taxon>
        <taxon>Betulaceae</taxon>
        <taxon>Carpinus</taxon>
    </lineage>
</organism>
<feature type="compositionally biased region" description="Basic and acidic residues" evidence="2">
    <location>
        <begin position="419"/>
        <end position="431"/>
    </location>
</feature>
<accession>A0A5N6R023</accession>
<feature type="region of interest" description="Disordered" evidence="2">
    <location>
        <begin position="82"/>
        <end position="115"/>
    </location>
</feature>
<feature type="compositionally biased region" description="Polar residues" evidence="2">
    <location>
        <begin position="104"/>
        <end position="115"/>
    </location>
</feature>
<dbReference type="PANTHER" id="PTHR36335">
    <property type="entry name" value="CHAPERONE DNAJ-DOMAIN SUPERFAMILY PROTEIN"/>
    <property type="match status" value="1"/>
</dbReference>
<feature type="compositionally biased region" description="Polar residues" evidence="2">
    <location>
        <begin position="202"/>
        <end position="217"/>
    </location>
</feature>
<feature type="compositionally biased region" description="Basic and acidic residues" evidence="2">
    <location>
        <begin position="87"/>
        <end position="99"/>
    </location>
</feature>
<dbReference type="CDD" id="cd06257">
    <property type="entry name" value="DnaJ"/>
    <property type="match status" value="1"/>
</dbReference>
<gene>
    <name evidence="4" type="ORF">FH972_008851</name>
</gene>
<feature type="compositionally biased region" description="Basic and acidic residues" evidence="2">
    <location>
        <begin position="218"/>
        <end position="235"/>
    </location>
</feature>
<name>A0A5N6R023_9ROSI</name>
<dbReference type="OrthoDB" id="498970at2759"/>
<dbReference type="EMBL" id="CM017323">
    <property type="protein sequence ID" value="KAE8023106.1"/>
    <property type="molecule type" value="Genomic_DNA"/>
</dbReference>
<protein>
    <recommendedName>
        <fullName evidence="3">J domain-containing protein</fullName>
    </recommendedName>
</protein>
<feature type="compositionally biased region" description="Basic and acidic residues" evidence="2">
    <location>
        <begin position="340"/>
        <end position="359"/>
    </location>
</feature>
<proteinExistence type="predicted"/>
<feature type="region of interest" description="Disordered" evidence="2">
    <location>
        <begin position="193"/>
        <end position="245"/>
    </location>
</feature>
<evidence type="ECO:0000259" key="3">
    <source>
        <dbReference type="PROSITE" id="PS50076"/>
    </source>
</evidence>
<feature type="coiled-coil region" evidence="1">
    <location>
        <begin position="592"/>
        <end position="660"/>
    </location>
</feature>
<feature type="domain" description="J" evidence="3">
    <location>
        <begin position="666"/>
        <end position="733"/>
    </location>
</feature>
<reference evidence="4 5" key="1">
    <citation type="submission" date="2019-06" db="EMBL/GenBank/DDBJ databases">
        <title>A chromosomal-level reference genome of Carpinus fangiana (Coryloideae, Betulaceae).</title>
        <authorList>
            <person name="Yang X."/>
            <person name="Wang Z."/>
            <person name="Zhang L."/>
            <person name="Hao G."/>
            <person name="Liu J."/>
            <person name="Yang Y."/>
        </authorList>
    </citation>
    <scope>NUCLEOTIDE SEQUENCE [LARGE SCALE GENOMIC DNA]</scope>
    <source>
        <strain evidence="4">Cfa_2016G</strain>
        <tissue evidence="4">Leaf</tissue>
    </source>
</reference>
<dbReference type="InterPro" id="IPR001623">
    <property type="entry name" value="DnaJ_domain"/>
</dbReference>
<feature type="region of interest" description="Disordered" evidence="2">
    <location>
        <begin position="151"/>
        <end position="172"/>
    </location>
</feature>
<dbReference type="EMBL" id="CM017323">
    <property type="protein sequence ID" value="KAE8023107.1"/>
    <property type="molecule type" value="Genomic_DNA"/>
</dbReference>
<dbReference type="AlphaFoldDB" id="A0A5N6R023"/>
<keyword evidence="1" id="KW-0175">Coiled coil</keyword>
<sequence length="733" mass="82346">MGGKGVSRGHSQPGTSSGKKRLKTGETKGNLDDVVLIDVDSDQFSNVIIIDGPEPIQQSLRGSNVQRKGRKFPLEGVISIDDDESDIMDHPGISDKGGGDLDSDATSSKRCPSSKNIRNTVDLDGDECWVVHEKRSSFKLSKCNQTYSEKTVSRNRYGLDSESESGSSDSDCSDCELMEGSFGKLHEQWKKASLKRKHDLPNGQSGSVDQTSISGSHTDSHANVEVENRTEKHPEVPVCSSSSKEDCEKENLSGFFASGDGYMQSASLGSGMESPFVKFNQRAHQTFTEDPPLSHGWQRFNHVNSGGNAFCHGEQSHRRHPLSTDQEQGDKQSKYARSNQEGEIHADPDRVVSTNKDDGFPQAPSSCNSFDETNDNLDRVMTNEAGGNEEEQVNGIGNGFCNEEEHCPRSSLWSNQEQGGKRSKCESSNEDSEVHVNLDGEGIFRNKDDGFQWAPSCSNFDEKDRVVSNSRSSGETQFDNGVACAEYKDRAIPEESFFCNIPFEGKSRVSNGKMFSKEKVIEDSEQILFCNSQRTETHLVEAKEAYDARDPLLAQDGDVTPSCQTDIINEREKLKETDEYKRAIEEEWASRQRQLEIQAEEVQRLRKIKRAERRLLDMQRRQKERVEEVRETQKKDEENMNLKEQLRVEIRKELNRLEMMCINMASLLRGLGIQVGGGSFPSSHEVHAAYKRALLKFHPDRASKTDIRQQVEAEEKFKLISRMKEKLLGTSFY</sequence>
<evidence type="ECO:0000313" key="4">
    <source>
        <dbReference type="EMBL" id="KAE8023106.1"/>
    </source>
</evidence>
<dbReference type="PROSITE" id="PS50076">
    <property type="entry name" value="DNAJ_2"/>
    <property type="match status" value="1"/>
</dbReference>
<evidence type="ECO:0000256" key="1">
    <source>
        <dbReference type="SAM" id="Coils"/>
    </source>
</evidence>
<dbReference type="InterPro" id="IPR036869">
    <property type="entry name" value="J_dom_sf"/>
</dbReference>
<feature type="region of interest" description="Disordered" evidence="2">
    <location>
        <begin position="411"/>
        <end position="431"/>
    </location>
</feature>
<dbReference type="Gene3D" id="1.10.287.110">
    <property type="entry name" value="DnaJ domain"/>
    <property type="match status" value="1"/>
</dbReference>
<dbReference type="PANTHER" id="PTHR36335:SF1">
    <property type="entry name" value="CHAPERONE DNAJ-DOMAIN SUPERFAMILY PROTEIN"/>
    <property type="match status" value="1"/>
</dbReference>